<dbReference type="EMBL" id="LQYY01000108">
    <property type="protein sequence ID" value="KYD32735.1"/>
    <property type="molecule type" value="Genomic_DNA"/>
</dbReference>
<proteinExistence type="inferred from homology"/>
<feature type="domain" description="Cas12f1-like TNB" evidence="7">
    <location>
        <begin position="276"/>
        <end position="339"/>
    </location>
</feature>
<dbReference type="AlphaFoldDB" id="A0A150N7R9"/>
<evidence type="ECO:0000259" key="7">
    <source>
        <dbReference type="Pfam" id="PF07282"/>
    </source>
</evidence>
<name>A0A150N7R9_GEOSE</name>
<dbReference type="PANTHER" id="PTHR30405">
    <property type="entry name" value="TRANSPOSASE"/>
    <property type="match status" value="1"/>
</dbReference>
<evidence type="ECO:0008006" key="10">
    <source>
        <dbReference type="Google" id="ProtNLM"/>
    </source>
</evidence>
<evidence type="ECO:0000256" key="2">
    <source>
        <dbReference type="ARBA" id="ARBA00011044"/>
    </source>
</evidence>
<evidence type="ECO:0000256" key="5">
    <source>
        <dbReference type="ARBA" id="ARBA00023172"/>
    </source>
</evidence>
<dbReference type="NCBIfam" id="NF040570">
    <property type="entry name" value="guided_TnpB"/>
    <property type="match status" value="1"/>
</dbReference>
<reference evidence="8 9" key="1">
    <citation type="submission" date="2016-01" db="EMBL/GenBank/DDBJ databases">
        <title>Draft Genome Sequences of Seven Thermophilic Sporeformers Isolated from Foods.</title>
        <authorList>
            <person name="Berendsen E.M."/>
            <person name="Wells-Bennik M.H."/>
            <person name="Krawcyk A.O."/>
            <person name="De Jong A."/>
            <person name="Holsappel S."/>
            <person name="Eijlander R.T."/>
            <person name="Kuipers O.P."/>
        </authorList>
    </citation>
    <scope>NUCLEOTIDE SEQUENCE [LARGE SCALE GENOMIC DNA]</scope>
    <source>
        <strain evidence="8 9">B4114</strain>
    </source>
</reference>
<dbReference type="InterPro" id="IPR001959">
    <property type="entry name" value="Transposase"/>
</dbReference>
<dbReference type="NCBIfam" id="TIGR01766">
    <property type="entry name" value="IS200/IS605 family accessory protein TnpB-like domain"/>
    <property type="match status" value="1"/>
</dbReference>
<comment type="similarity">
    <text evidence="1">In the C-terminal section; belongs to the transposase 35 family.</text>
</comment>
<dbReference type="InterPro" id="IPR051399">
    <property type="entry name" value="RNA-guided_DNA_endo/Transpos"/>
</dbReference>
<dbReference type="Pfam" id="PF01385">
    <property type="entry name" value="OrfB_IS605"/>
    <property type="match status" value="1"/>
</dbReference>
<evidence type="ECO:0000256" key="1">
    <source>
        <dbReference type="ARBA" id="ARBA00008761"/>
    </source>
</evidence>
<keyword evidence="5" id="KW-0233">DNA recombination</keyword>
<dbReference type="GO" id="GO:0003677">
    <property type="term" value="F:DNA binding"/>
    <property type="evidence" value="ECO:0007669"/>
    <property type="project" value="UniProtKB-KW"/>
</dbReference>
<dbReference type="Proteomes" id="UP000075517">
    <property type="component" value="Unassembled WGS sequence"/>
</dbReference>
<comment type="similarity">
    <text evidence="2">In the N-terminal section; belongs to the transposase 2 family.</text>
</comment>
<dbReference type="InterPro" id="IPR010095">
    <property type="entry name" value="Cas12f1-like_TNB"/>
</dbReference>
<feature type="domain" description="Probable transposase IS891/IS1136/IS1341" evidence="6">
    <location>
        <begin position="149"/>
        <end position="257"/>
    </location>
</feature>
<evidence type="ECO:0000259" key="6">
    <source>
        <dbReference type="Pfam" id="PF01385"/>
    </source>
</evidence>
<dbReference type="GO" id="GO:0032196">
    <property type="term" value="P:transposition"/>
    <property type="evidence" value="ECO:0007669"/>
    <property type="project" value="UniProtKB-KW"/>
</dbReference>
<accession>A0A150N7R9</accession>
<dbReference type="GO" id="GO:0006310">
    <property type="term" value="P:DNA recombination"/>
    <property type="evidence" value="ECO:0007669"/>
    <property type="project" value="UniProtKB-KW"/>
</dbReference>
<dbReference type="PATRIC" id="fig|1422.17.peg.1055"/>
<evidence type="ECO:0000256" key="3">
    <source>
        <dbReference type="ARBA" id="ARBA00022578"/>
    </source>
</evidence>
<evidence type="ECO:0000313" key="9">
    <source>
        <dbReference type="Proteomes" id="UP000075517"/>
    </source>
</evidence>
<evidence type="ECO:0000313" key="8">
    <source>
        <dbReference type="EMBL" id="KYD32735.1"/>
    </source>
</evidence>
<organism evidence="8 9">
    <name type="scientific">Geobacillus stearothermophilus</name>
    <name type="common">Bacillus stearothermophilus</name>
    <dbReference type="NCBI Taxonomy" id="1422"/>
    <lineage>
        <taxon>Bacteria</taxon>
        <taxon>Bacillati</taxon>
        <taxon>Bacillota</taxon>
        <taxon>Bacilli</taxon>
        <taxon>Bacillales</taxon>
        <taxon>Anoxybacillaceae</taxon>
        <taxon>Geobacillus</taxon>
    </lineage>
</organism>
<dbReference type="RefSeq" id="WP_044737120.1">
    <property type="nucleotide sequence ID" value="NZ_JARTKT010000132.1"/>
</dbReference>
<dbReference type="PANTHER" id="PTHR30405:SF11">
    <property type="entry name" value="RNA-GUIDED DNA ENDONUCLEASE RV2885C-RELATED"/>
    <property type="match status" value="1"/>
</dbReference>
<keyword evidence="4" id="KW-0238">DNA-binding</keyword>
<gene>
    <name evidence="8" type="ORF">B4114_0479</name>
</gene>
<evidence type="ECO:0000256" key="4">
    <source>
        <dbReference type="ARBA" id="ARBA00023125"/>
    </source>
</evidence>
<sequence>MQTITLNIRFFPHNPQLLRQLGEEYIRVVNELTEQMEDQKSFPKITTKHVNANLPSAVLNQAIRDARSVFKKMKKTGKRPILKKRVYFVNNQNYSIGKDIIAFPIMQNGKVKKTKFRAMITERDQKFLANAKLGLMRIVEKSGKWYAQVSIDVPVSEKDNEKVMGVDLGLKVPAVAVTSTGKTRFFGNGRMNKYIRRKYQEQRKKLGKLKKLSAIRKLNNKEHRVMTDINHKISRQIVNLAIQEEVSVIKLEKLTNIRQTARTSRKNEKHLHTWSFYQLSKFIEYKAKLAGISVVYVDPKYTSQLCPQCGAKNKAKDRQYRCQACGYTTHRDRVGALNIMSVPVMDGVA</sequence>
<protein>
    <recommendedName>
        <fullName evidence="10">Transposase</fullName>
    </recommendedName>
</protein>
<comment type="caution">
    <text evidence="8">The sequence shown here is derived from an EMBL/GenBank/DDBJ whole genome shotgun (WGS) entry which is preliminary data.</text>
</comment>
<keyword evidence="3" id="KW-0815">Transposition</keyword>
<dbReference type="Pfam" id="PF07282">
    <property type="entry name" value="Cas12f1-like_TNB"/>
    <property type="match status" value="1"/>
</dbReference>